<reference evidence="2" key="1">
    <citation type="submission" date="2023-10" db="EMBL/GenBank/DDBJ databases">
        <authorList>
            <person name="Chen Y."/>
            <person name="Shah S."/>
            <person name="Dougan E. K."/>
            <person name="Thang M."/>
            <person name="Chan C."/>
        </authorList>
    </citation>
    <scope>NUCLEOTIDE SEQUENCE [LARGE SCALE GENOMIC DNA]</scope>
</reference>
<evidence type="ECO:0000313" key="3">
    <source>
        <dbReference type="Proteomes" id="UP001189429"/>
    </source>
</evidence>
<comment type="caution">
    <text evidence="2">The sequence shown here is derived from an EMBL/GenBank/DDBJ whole genome shotgun (WGS) entry which is preliminary data.</text>
</comment>
<protein>
    <submittedName>
        <fullName evidence="2">Uncharacterized protein</fullName>
    </submittedName>
</protein>
<evidence type="ECO:0000313" key="2">
    <source>
        <dbReference type="EMBL" id="CAK0898372.1"/>
    </source>
</evidence>
<feature type="non-terminal residue" evidence="2">
    <location>
        <position position="1"/>
    </location>
</feature>
<accession>A0ABN9XFN1</accession>
<feature type="region of interest" description="Disordered" evidence="1">
    <location>
        <begin position="41"/>
        <end position="110"/>
    </location>
</feature>
<evidence type="ECO:0000256" key="1">
    <source>
        <dbReference type="SAM" id="MobiDB-lite"/>
    </source>
</evidence>
<name>A0ABN9XFN1_9DINO</name>
<feature type="region of interest" description="Disordered" evidence="1">
    <location>
        <begin position="1"/>
        <end position="22"/>
    </location>
</feature>
<feature type="region of interest" description="Disordered" evidence="1">
    <location>
        <begin position="191"/>
        <end position="217"/>
    </location>
</feature>
<feature type="compositionally biased region" description="Pro residues" evidence="1">
    <location>
        <begin position="1"/>
        <end position="18"/>
    </location>
</feature>
<proteinExistence type="predicted"/>
<keyword evidence="3" id="KW-1185">Reference proteome</keyword>
<gene>
    <name evidence="2" type="ORF">PCOR1329_LOCUS76247</name>
</gene>
<organism evidence="2 3">
    <name type="scientific">Prorocentrum cordatum</name>
    <dbReference type="NCBI Taxonomy" id="2364126"/>
    <lineage>
        <taxon>Eukaryota</taxon>
        <taxon>Sar</taxon>
        <taxon>Alveolata</taxon>
        <taxon>Dinophyceae</taxon>
        <taxon>Prorocentrales</taxon>
        <taxon>Prorocentraceae</taxon>
        <taxon>Prorocentrum</taxon>
    </lineage>
</organism>
<dbReference type="Proteomes" id="UP001189429">
    <property type="component" value="Unassembled WGS sequence"/>
</dbReference>
<dbReference type="EMBL" id="CAUYUJ010020464">
    <property type="protein sequence ID" value="CAK0898372.1"/>
    <property type="molecule type" value="Genomic_DNA"/>
</dbReference>
<sequence length="217" mass="22775">QQFRLPLPPGPPWRPATAPPAASWGDVLCHFQGSPCHRFGAAAWRPDGPPRVGDLDAGPPRRHEGPDAAPEQPCVRPRAFSPAPATPRHSPRRTMPSSPPPVPRGVRRPASCFSPGTGCRVLGQQEIDHAQISAMDVMAVTDHLTRLLPGHSAGAGMEGLCGPAPTAGASKSDPYANVLAEVFLGVPDAPWPHEPTGFPRASPLRQPAGSAWQQAGA</sequence>